<dbReference type="EMBL" id="ARZY01000001">
    <property type="protein sequence ID" value="EWH12064.1"/>
    <property type="molecule type" value="Genomic_DNA"/>
</dbReference>
<feature type="signal peptide" evidence="1">
    <location>
        <begin position="1"/>
        <end position="19"/>
    </location>
</feature>
<evidence type="ECO:0000313" key="3">
    <source>
        <dbReference type="Proteomes" id="UP000019276"/>
    </source>
</evidence>
<protein>
    <recommendedName>
        <fullName evidence="4">Lipoprotein</fullName>
    </recommendedName>
</protein>
<dbReference type="PATRIC" id="fig|1328313.3.peg.6"/>
<organism evidence="2 3">
    <name type="scientific">Catenovulum agarivorans DS-2</name>
    <dbReference type="NCBI Taxonomy" id="1328313"/>
    <lineage>
        <taxon>Bacteria</taxon>
        <taxon>Pseudomonadati</taxon>
        <taxon>Pseudomonadota</taxon>
        <taxon>Gammaproteobacteria</taxon>
        <taxon>Alteromonadales</taxon>
        <taxon>Alteromonadaceae</taxon>
        <taxon>Catenovulum</taxon>
    </lineage>
</organism>
<dbReference type="RefSeq" id="WP_035012524.1">
    <property type="nucleotide sequence ID" value="NZ_ARZY01000001.1"/>
</dbReference>
<evidence type="ECO:0000313" key="2">
    <source>
        <dbReference type="EMBL" id="EWH12064.1"/>
    </source>
</evidence>
<gene>
    <name evidence="2" type="ORF">DS2_00030</name>
</gene>
<dbReference type="eggNOG" id="ENOG502Z7NR">
    <property type="taxonomic scope" value="Bacteria"/>
</dbReference>
<dbReference type="AlphaFoldDB" id="W7QGL8"/>
<feature type="chain" id="PRO_5004898067" description="Lipoprotein" evidence="1">
    <location>
        <begin position="20"/>
        <end position="409"/>
    </location>
</feature>
<evidence type="ECO:0008006" key="4">
    <source>
        <dbReference type="Google" id="ProtNLM"/>
    </source>
</evidence>
<keyword evidence="1" id="KW-0732">Signal</keyword>
<comment type="caution">
    <text evidence="2">The sequence shown here is derived from an EMBL/GenBank/DDBJ whole genome shotgun (WGS) entry which is preliminary data.</text>
</comment>
<name>W7QGL8_9ALTE</name>
<dbReference type="OrthoDB" id="5740488at2"/>
<proteinExistence type="predicted"/>
<reference evidence="2 3" key="1">
    <citation type="journal article" date="2014" name="Genome Announc.">
        <title>Draft Genome Sequence of the Agar-Degrading Bacterium Catenovulum sp. Strain DS-2, Isolated from Intestines of Haliotis diversicolor.</title>
        <authorList>
            <person name="Shan D."/>
            <person name="Li X."/>
            <person name="Gu Z."/>
            <person name="Wei G."/>
            <person name="Gao Z."/>
            <person name="Shao Z."/>
        </authorList>
    </citation>
    <scope>NUCLEOTIDE SEQUENCE [LARGE SCALE GENOMIC DNA]</scope>
    <source>
        <strain evidence="2 3">DS-2</strain>
    </source>
</reference>
<evidence type="ECO:0000256" key="1">
    <source>
        <dbReference type="SAM" id="SignalP"/>
    </source>
</evidence>
<accession>W7QGL8</accession>
<keyword evidence="3" id="KW-1185">Reference proteome</keyword>
<dbReference type="STRING" id="1328313.DS2_00030"/>
<sequence>MKLVNTLALSLLVSLPASAIDLVNVKELPAWVQKAITEEKQVTSRSQLELKKFNVNSQVIGQLKLADQEENNWFYYTIDIGTDTPIECYVFSEYDGPANSLHSIMDSSFAGIEQLNNKKLSGKFNYAVDVGMVDNTPYISFDSLYLSGEGEQKVLGILKGLSAETDDSLQICLHNQIGYRQTFYKVFESFVQSFTQNKAEPHFFETVFKMSLNGIPMGFGSERYSLDQDGDVYIEAKSSLIVPVDANNVSRSDSSSQAWSQTDGSLINQVEYSVENSQLASNLSIQYQEEKWQVAGELQGKAVNVALAYNGQLLSDYGTYLESHNLMNSEGKTSSYKMWVNEADPTTALEVSLNKISDDKKANLKVDMGPISMDLLVNKDGTIKRGVMAQGAFKLDLTPIYHKGEPTLK</sequence>
<dbReference type="Proteomes" id="UP000019276">
    <property type="component" value="Unassembled WGS sequence"/>
</dbReference>